<evidence type="ECO:0000313" key="5">
    <source>
        <dbReference type="EMBL" id="SVA99030.1"/>
    </source>
</evidence>
<sequence length="395" mass="44719">MVKEVMFFTEMGYSAYPQEEALQRGYNNLMFPNEFFSAEKANELYGMYFEELQHCTEVGFDGVMINEHHNNPLSMMPSVNVIGSVLARLTKKGKICFLGNVLPIHENPLRVAEEVAMIDCISGGRVVCGFVRGIGQESMATNTNPIYNRERFDEAHDLIIKAWTEPGPFRWEGKHYQFRVVNPWMMPMQKPHPPIWIPGVVSPESVTWAARHQYPYIALAPPLDLISEIYELYDKVAAEEGFTPTQDHRGYAVRVNVSDSDEKAFEEGKNFYWQQGTSFGTAPRHWQAPPGYMTRAAAQSGRATRRETTRNIPDVTPGGPSLDYQEAHATHQIVTGNPDTVIKKLKEIVDIVDPATLVLWGREGPMKHDTAMKCIDLLSQEVIPAIKEYVPTRAR</sequence>
<dbReference type="AlphaFoldDB" id="A0A382ABV0"/>
<feature type="domain" description="Luciferase-like" evidence="4">
    <location>
        <begin position="57"/>
        <end position="350"/>
    </location>
</feature>
<keyword evidence="2" id="KW-0503">Monooxygenase</keyword>
<dbReference type="Pfam" id="PF00296">
    <property type="entry name" value="Bac_luciferase"/>
    <property type="match status" value="1"/>
</dbReference>
<dbReference type="GO" id="GO:0005829">
    <property type="term" value="C:cytosol"/>
    <property type="evidence" value="ECO:0007669"/>
    <property type="project" value="TreeGrafter"/>
</dbReference>
<evidence type="ECO:0000256" key="3">
    <source>
        <dbReference type="SAM" id="MobiDB-lite"/>
    </source>
</evidence>
<proteinExistence type="predicted"/>
<dbReference type="InterPro" id="IPR011251">
    <property type="entry name" value="Luciferase-like_dom"/>
</dbReference>
<dbReference type="InterPro" id="IPR050766">
    <property type="entry name" value="Bact_Lucif_Oxidored"/>
</dbReference>
<evidence type="ECO:0000256" key="2">
    <source>
        <dbReference type="ARBA" id="ARBA00023033"/>
    </source>
</evidence>
<dbReference type="InterPro" id="IPR036661">
    <property type="entry name" value="Luciferase-like_sf"/>
</dbReference>
<name>A0A382ABV0_9ZZZZ</name>
<dbReference type="SUPFAM" id="SSF51679">
    <property type="entry name" value="Bacterial luciferase-like"/>
    <property type="match status" value="1"/>
</dbReference>
<evidence type="ECO:0000259" key="4">
    <source>
        <dbReference type="Pfam" id="PF00296"/>
    </source>
</evidence>
<gene>
    <name evidence="5" type="ORF">METZ01_LOCUS151884</name>
</gene>
<feature type="region of interest" description="Disordered" evidence="3">
    <location>
        <begin position="301"/>
        <end position="320"/>
    </location>
</feature>
<accession>A0A382ABV0</accession>
<keyword evidence="1" id="KW-0560">Oxidoreductase</keyword>
<reference evidence="5" key="1">
    <citation type="submission" date="2018-05" db="EMBL/GenBank/DDBJ databases">
        <authorList>
            <person name="Lanie J.A."/>
            <person name="Ng W.-L."/>
            <person name="Kazmierczak K.M."/>
            <person name="Andrzejewski T.M."/>
            <person name="Davidsen T.M."/>
            <person name="Wayne K.J."/>
            <person name="Tettelin H."/>
            <person name="Glass J.I."/>
            <person name="Rusch D."/>
            <person name="Podicherti R."/>
            <person name="Tsui H.-C.T."/>
            <person name="Winkler M.E."/>
        </authorList>
    </citation>
    <scope>NUCLEOTIDE SEQUENCE</scope>
</reference>
<dbReference type="GO" id="GO:0004497">
    <property type="term" value="F:monooxygenase activity"/>
    <property type="evidence" value="ECO:0007669"/>
    <property type="project" value="UniProtKB-KW"/>
</dbReference>
<protein>
    <recommendedName>
        <fullName evidence="4">Luciferase-like domain-containing protein</fullName>
    </recommendedName>
</protein>
<dbReference type="Gene3D" id="3.20.20.30">
    <property type="entry name" value="Luciferase-like domain"/>
    <property type="match status" value="1"/>
</dbReference>
<dbReference type="EMBL" id="UINC01024754">
    <property type="protein sequence ID" value="SVA99030.1"/>
    <property type="molecule type" value="Genomic_DNA"/>
</dbReference>
<dbReference type="PANTHER" id="PTHR30137:SF8">
    <property type="entry name" value="BLR5498 PROTEIN"/>
    <property type="match status" value="1"/>
</dbReference>
<organism evidence="5">
    <name type="scientific">marine metagenome</name>
    <dbReference type="NCBI Taxonomy" id="408172"/>
    <lineage>
        <taxon>unclassified sequences</taxon>
        <taxon>metagenomes</taxon>
        <taxon>ecological metagenomes</taxon>
    </lineage>
</organism>
<dbReference type="PANTHER" id="PTHR30137">
    <property type="entry name" value="LUCIFERASE-LIKE MONOOXYGENASE"/>
    <property type="match status" value="1"/>
</dbReference>
<evidence type="ECO:0000256" key="1">
    <source>
        <dbReference type="ARBA" id="ARBA00023002"/>
    </source>
</evidence>
<dbReference type="GO" id="GO:0016705">
    <property type="term" value="F:oxidoreductase activity, acting on paired donors, with incorporation or reduction of molecular oxygen"/>
    <property type="evidence" value="ECO:0007669"/>
    <property type="project" value="InterPro"/>
</dbReference>